<feature type="domain" description="EamA" evidence="2">
    <location>
        <begin position="157"/>
        <end position="283"/>
    </location>
</feature>
<feature type="transmembrane region" description="Helical" evidence="1">
    <location>
        <begin position="213"/>
        <end position="230"/>
    </location>
</feature>
<proteinExistence type="predicted"/>
<protein>
    <submittedName>
        <fullName evidence="3">DMT family transporter</fullName>
    </submittedName>
</protein>
<feature type="transmembrane region" description="Helical" evidence="1">
    <location>
        <begin position="267"/>
        <end position="284"/>
    </location>
</feature>
<feature type="domain" description="EamA" evidence="2">
    <location>
        <begin position="14"/>
        <end position="146"/>
    </location>
</feature>
<reference evidence="3 4" key="1">
    <citation type="submission" date="2020-05" db="EMBL/GenBank/DDBJ databases">
        <title>Azospirillum oleiclasticum sp. nov, a nitrogen-fixing and heavy crude oil-emulsifying bacterium isolated from the crude oil of Yumen Oilfield.</title>
        <authorList>
            <person name="Wu D."/>
            <person name="Cai M."/>
            <person name="Zhang X."/>
        </authorList>
    </citation>
    <scope>NUCLEOTIDE SEQUENCE [LARGE SCALE GENOMIC DNA]</scope>
    <source>
        <strain evidence="3 4">ROY-1-1-2</strain>
    </source>
</reference>
<keyword evidence="1" id="KW-0812">Transmembrane</keyword>
<keyword evidence="4" id="KW-1185">Reference proteome</keyword>
<gene>
    <name evidence="3" type="ORF">HND93_29475</name>
</gene>
<feature type="transmembrane region" description="Helical" evidence="1">
    <location>
        <begin position="155"/>
        <end position="173"/>
    </location>
</feature>
<feature type="transmembrane region" description="Helical" evidence="1">
    <location>
        <begin position="35"/>
        <end position="58"/>
    </location>
</feature>
<name>A0ABX2THM0_9PROT</name>
<dbReference type="PANTHER" id="PTHR22911">
    <property type="entry name" value="ACYL-MALONYL CONDENSING ENZYME-RELATED"/>
    <property type="match status" value="1"/>
</dbReference>
<feature type="transmembrane region" description="Helical" evidence="1">
    <location>
        <begin position="242"/>
        <end position="261"/>
    </location>
</feature>
<dbReference type="InterPro" id="IPR000620">
    <property type="entry name" value="EamA_dom"/>
</dbReference>
<keyword evidence="1" id="KW-0472">Membrane</keyword>
<dbReference type="EMBL" id="JABFDB010000032">
    <property type="protein sequence ID" value="NYZ23852.1"/>
    <property type="molecule type" value="Genomic_DNA"/>
</dbReference>
<keyword evidence="1" id="KW-1133">Transmembrane helix</keyword>
<sequence>MTIARSAVIPDTRLGILMMLGGMTLFTFNDALGKWLVTGYPVAMLLAIRGVGGMLVLAPMLARQGVAATFAVRRWPWHLLRVALVTVDAALFYWAVRYLPLAEVMTIYMSAPLIVTALSVPLLGERVGWRRWVAVCVGFAGVVLVLNPAGQFDPWPSIVALIGALTFSLGLITTRVLRDDGNLTLVGYQTLGGCLLGAAALPMGWVTPTPLDVVLLLLLGVVALGGHAAVNRSLQLSPAAVVVPFQYVSILWAVALDLLVWSTVPSVQVAVGATLIIGSGLFVFHREQQVARGVAAAAGGEGPP</sequence>
<feature type="transmembrane region" description="Helical" evidence="1">
    <location>
        <begin position="12"/>
        <end position="29"/>
    </location>
</feature>
<accession>A0ABX2THM0</accession>
<evidence type="ECO:0000313" key="3">
    <source>
        <dbReference type="EMBL" id="NYZ23852.1"/>
    </source>
</evidence>
<evidence type="ECO:0000259" key="2">
    <source>
        <dbReference type="Pfam" id="PF00892"/>
    </source>
</evidence>
<dbReference type="Pfam" id="PF00892">
    <property type="entry name" value="EamA"/>
    <property type="match status" value="2"/>
</dbReference>
<feature type="transmembrane region" description="Helical" evidence="1">
    <location>
        <begin position="79"/>
        <end position="99"/>
    </location>
</feature>
<comment type="caution">
    <text evidence="3">The sequence shown here is derived from an EMBL/GenBank/DDBJ whole genome shotgun (WGS) entry which is preliminary data.</text>
</comment>
<dbReference type="RefSeq" id="WP_180285633.1">
    <property type="nucleotide sequence ID" value="NZ_JABFDB010000032.1"/>
</dbReference>
<dbReference type="InterPro" id="IPR037185">
    <property type="entry name" value="EmrE-like"/>
</dbReference>
<feature type="transmembrane region" description="Helical" evidence="1">
    <location>
        <begin position="105"/>
        <end position="124"/>
    </location>
</feature>
<dbReference type="SUPFAM" id="SSF103481">
    <property type="entry name" value="Multidrug resistance efflux transporter EmrE"/>
    <property type="match status" value="2"/>
</dbReference>
<dbReference type="Gene3D" id="1.10.3730.20">
    <property type="match status" value="1"/>
</dbReference>
<feature type="transmembrane region" description="Helical" evidence="1">
    <location>
        <begin position="131"/>
        <end position="149"/>
    </location>
</feature>
<dbReference type="PANTHER" id="PTHR22911:SF135">
    <property type="entry name" value="BLR4310 PROTEIN"/>
    <property type="match status" value="1"/>
</dbReference>
<evidence type="ECO:0000313" key="4">
    <source>
        <dbReference type="Proteomes" id="UP000584642"/>
    </source>
</evidence>
<evidence type="ECO:0000256" key="1">
    <source>
        <dbReference type="SAM" id="Phobius"/>
    </source>
</evidence>
<organism evidence="3 4">
    <name type="scientific">Azospirillum oleiclasticum</name>
    <dbReference type="NCBI Taxonomy" id="2735135"/>
    <lineage>
        <taxon>Bacteria</taxon>
        <taxon>Pseudomonadati</taxon>
        <taxon>Pseudomonadota</taxon>
        <taxon>Alphaproteobacteria</taxon>
        <taxon>Rhodospirillales</taxon>
        <taxon>Azospirillaceae</taxon>
        <taxon>Azospirillum</taxon>
    </lineage>
</organism>
<dbReference type="Proteomes" id="UP000584642">
    <property type="component" value="Unassembled WGS sequence"/>
</dbReference>
<feature type="transmembrane region" description="Helical" evidence="1">
    <location>
        <begin position="185"/>
        <end position="207"/>
    </location>
</feature>